<name>A0A645EBI0_9ZZZZ</name>
<gene>
    <name evidence="1" type="ORF">SDC9_146226</name>
</gene>
<dbReference type="EMBL" id="VSSQ01045155">
    <property type="protein sequence ID" value="MPM99036.1"/>
    <property type="molecule type" value="Genomic_DNA"/>
</dbReference>
<evidence type="ECO:0000313" key="1">
    <source>
        <dbReference type="EMBL" id="MPM99036.1"/>
    </source>
</evidence>
<sequence length="116" mass="13766">MVDDMKLFFTVQRHRLVHLNVASYSENRNGVRAIGAGNRGQIMRQKLEQTDDAKESTDTDNEYLIYYMKIIWKRKNQSNRKSPEYGRFRGIRTSVHVCFAIMSNYKTECKIQYNTF</sequence>
<organism evidence="1">
    <name type="scientific">bioreactor metagenome</name>
    <dbReference type="NCBI Taxonomy" id="1076179"/>
    <lineage>
        <taxon>unclassified sequences</taxon>
        <taxon>metagenomes</taxon>
        <taxon>ecological metagenomes</taxon>
    </lineage>
</organism>
<accession>A0A645EBI0</accession>
<protein>
    <submittedName>
        <fullName evidence="1">Uncharacterized protein</fullName>
    </submittedName>
</protein>
<proteinExistence type="predicted"/>
<reference evidence="1" key="1">
    <citation type="submission" date="2019-08" db="EMBL/GenBank/DDBJ databases">
        <authorList>
            <person name="Kucharzyk K."/>
            <person name="Murdoch R.W."/>
            <person name="Higgins S."/>
            <person name="Loffler F."/>
        </authorList>
    </citation>
    <scope>NUCLEOTIDE SEQUENCE</scope>
</reference>
<dbReference type="AlphaFoldDB" id="A0A645EBI0"/>
<comment type="caution">
    <text evidence="1">The sequence shown here is derived from an EMBL/GenBank/DDBJ whole genome shotgun (WGS) entry which is preliminary data.</text>
</comment>